<gene>
    <name evidence="10" type="ORF">QYM36_019278</name>
</gene>
<keyword evidence="7" id="KW-0539">Nucleus</keyword>
<dbReference type="InterPro" id="IPR027806">
    <property type="entry name" value="HARBI1_dom"/>
</dbReference>
<comment type="similarity">
    <text evidence="3">Belongs to the HARBI1 family.</text>
</comment>
<evidence type="ECO:0000313" key="11">
    <source>
        <dbReference type="Proteomes" id="UP001187531"/>
    </source>
</evidence>
<keyword evidence="8" id="KW-0472">Membrane</keyword>
<dbReference type="InterPro" id="IPR045249">
    <property type="entry name" value="HARBI1-like"/>
</dbReference>
<dbReference type="Pfam" id="PF13359">
    <property type="entry name" value="DDE_Tnp_4"/>
    <property type="match status" value="1"/>
</dbReference>
<sequence length="506" mass="56993">MKADSDNAAVALGILIPLMLLIMLVVFVVLIRQRQCPAGCLSKNMSVRHADRLSMADSIIPSSMDETNRNIMIAATSSLLIAAAFKSTEEKKETEKKEEILGQAIFSGKVRILQSFDHLTYTAGKLQDCYSQMREKHGMYEALTKEMEASDDELFFQTYRMSKEQMDFIASCVSSLIEKNDTVMRPAIVAKCRLAMTLRFLASGDSMFSFPIAFRVSRAALSGIIMETCQALWTVLQPLYMKPPTEEDLKLVSREFNDLWQFPNCIGAVDGKHCRIHKPPNSGSDYHNFHDFESIVLMAVVDARYRFLYIDVGAKGKENDSTVFRRFSFGKALEVNRLPVPGDKELPNTSCPLPHIFIGDEAFPLKTNFLKPFSRYGDLTTDKKIFNYRLSRARRVVENTFGIIASRFRVLKSTMMGKLETIDHIVKAVCVLHNFLMVTNAQNGNSYFTPVLVDREANGQIIPGSWRRQSIPVLPSGNISGNFSGRDALKIREAFKDYFCGVGRVP</sequence>
<comment type="cofactor">
    <cofactor evidence="1">
        <name>a divalent metal cation</name>
        <dbReference type="ChEBI" id="CHEBI:60240"/>
    </cofactor>
</comment>
<keyword evidence="5" id="KW-0479">Metal-binding</keyword>
<dbReference type="GO" id="GO:0004518">
    <property type="term" value="F:nuclease activity"/>
    <property type="evidence" value="ECO:0007669"/>
    <property type="project" value="UniProtKB-KW"/>
</dbReference>
<evidence type="ECO:0000256" key="3">
    <source>
        <dbReference type="ARBA" id="ARBA00006958"/>
    </source>
</evidence>
<dbReference type="GO" id="GO:0016787">
    <property type="term" value="F:hydrolase activity"/>
    <property type="evidence" value="ECO:0007669"/>
    <property type="project" value="UniProtKB-KW"/>
</dbReference>
<feature type="non-terminal residue" evidence="10">
    <location>
        <position position="506"/>
    </location>
</feature>
<feature type="transmembrane region" description="Helical" evidence="8">
    <location>
        <begin position="7"/>
        <end position="31"/>
    </location>
</feature>
<keyword evidence="11" id="KW-1185">Reference proteome</keyword>
<dbReference type="PANTHER" id="PTHR22930:SF269">
    <property type="entry name" value="NUCLEASE HARBI1-LIKE PROTEIN"/>
    <property type="match status" value="1"/>
</dbReference>
<proteinExistence type="inferred from homology"/>
<reference evidence="10" key="1">
    <citation type="submission" date="2023-07" db="EMBL/GenBank/DDBJ databases">
        <title>Chromosome-level genome assembly of Artemia franciscana.</title>
        <authorList>
            <person name="Jo E."/>
        </authorList>
    </citation>
    <scope>NUCLEOTIDE SEQUENCE</scope>
    <source>
        <tissue evidence="10">Whole body</tissue>
    </source>
</reference>
<dbReference type="PANTHER" id="PTHR22930">
    <property type="match status" value="1"/>
</dbReference>
<dbReference type="Proteomes" id="UP001187531">
    <property type="component" value="Unassembled WGS sequence"/>
</dbReference>
<dbReference type="GO" id="GO:0046872">
    <property type="term" value="F:metal ion binding"/>
    <property type="evidence" value="ECO:0007669"/>
    <property type="project" value="UniProtKB-KW"/>
</dbReference>
<comment type="caution">
    <text evidence="10">The sequence shown here is derived from an EMBL/GenBank/DDBJ whole genome shotgun (WGS) entry which is preliminary data.</text>
</comment>
<name>A0AA88KR28_ARTSF</name>
<evidence type="ECO:0000256" key="5">
    <source>
        <dbReference type="ARBA" id="ARBA00022723"/>
    </source>
</evidence>
<evidence type="ECO:0000313" key="10">
    <source>
        <dbReference type="EMBL" id="KAK2702148.1"/>
    </source>
</evidence>
<evidence type="ECO:0000256" key="7">
    <source>
        <dbReference type="ARBA" id="ARBA00023242"/>
    </source>
</evidence>
<keyword evidence="6" id="KW-0378">Hydrolase</keyword>
<keyword evidence="8" id="KW-0812">Transmembrane</keyword>
<organism evidence="10 11">
    <name type="scientific">Artemia franciscana</name>
    <name type="common">Brine shrimp</name>
    <name type="synonym">Artemia sanfranciscana</name>
    <dbReference type="NCBI Taxonomy" id="6661"/>
    <lineage>
        <taxon>Eukaryota</taxon>
        <taxon>Metazoa</taxon>
        <taxon>Ecdysozoa</taxon>
        <taxon>Arthropoda</taxon>
        <taxon>Crustacea</taxon>
        <taxon>Branchiopoda</taxon>
        <taxon>Anostraca</taxon>
        <taxon>Artemiidae</taxon>
        <taxon>Artemia</taxon>
    </lineage>
</organism>
<evidence type="ECO:0000256" key="2">
    <source>
        <dbReference type="ARBA" id="ARBA00004123"/>
    </source>
</evidence>
<evidence type="ECO:0000256" key="1">
    <source>
        <dbReference type="ARBA" id="ARBA00001968"/>
    </source>
</evidence>
<dbReference type="EMBL" id="JAVRJZ010000797">
    <property type="protein sequence ID" value="KAK2702148.1"/>
    <property type="molecule type" value="Genomic_DNA"/>
</dbReference>
<dbReference type="GO" id="GO:0005634">
    <property type="term" value="C:nucleus"/>
    <property type="evidence" value="ECO:0007669"/>
    <property type="project" value="UniProtKB-SubCell"/>
</dbReference>
<evidence type="ECO:0000256" key="8">
    <source>
        <dbReference type="SAM" id="Phobius"/>
    </source>
</evidence>
<feature type="domain" description="DDE Tnp4" evidence="9">
    <location>
        <begin position="269"/>
        <end position="434"/>
    </location>
</feature>
<evidence type="ECO:0000259" key="9">
    <source>
        <dbReference type="Pfam" id="PF13359"/>
    </source>
</evidence>
<accession>A0AA88KR28</accession>
<protein>
    <recommendedName>
        <fullName evidence="9">DDE Tnp4 domain-containing protein</fullName>
    </recommendedName>
</protein>
<evidence type="ECO:0000256" key="4">
    <source>
        <dbReference type="ARBA" id="ARBA00022722"/>
    </source>
</evidence>
<keyword evidence="8" id="KW-1133">Transmembrane helix</keyword>
<dbReference type="AlphaFoldDB" id="A0AA88KR28"/>
<evidence type="ECO:0000256" key="6">
    <source>
        <dbReference type="ARBA" id="ARBA00022801"/>
    </source>
</evidence>
<comment type="subcellular location">
    <subcellularLocation>
        <location evidence="2">Nucleus</location>
    </subcellularLocation>
</comment>
<keyword evidence="4" id="KW-0540">Nuclease</keyword>